<proteinExistence type="predicted"/>
<evidence type="ECO:0000313" key="3">
    <source>
        <dbReference type="Proteomes" id="UP000784294"/>
    </source>
</evidence>
<dbReference type="EMBL" id="CAAALY010017790">
    <property type="protein sequence ID" value="VEL13438.1"/>
    <property type="molecule type" value="Genomic_DNA"/>
</dbReference>
<evidence type="ECO:0000256" key="1">
    <source>
        <dbReference type="SAM" id="MobiDB-lite"/>
    </source>
</evidence>
<protein>
    <submittedName>
        <fullName evidence="2">Uncharacterized protein</fullName>
    </submittedName>
</protein>
<feature type="compositionally biased region" description="Polar residues" evidence="1">
    <location>
        <begin position="204"/>
        <end position="221"/>
    </location>
</feature>
<evidence type="ECO:0000313" key="2">
    <source>
        <dbReference type="EMBL" id="VEL13438.1"/>
    </source>
</evidence>
<accession>A0A3S5FCM0</accession>
<comment type="caution">
    <text evidence="2">The sequence shown here is derived from an EMBL/GenBank/DDBJ whole genome shotgun (WGS) entry which is preliminary data.</text>
</comment>
<keyword evidence="3" id="KW-1185">Reference proteome</keyword>
<sequence>MPRGDAKLASDFCDSGYQELRSPIASSCTTLLDLGTRPGQSVITFESLQATNLEEKPSKDLASSAVTPAMNSSTLFSDQDLVYPRVYSQDRPRDASCQNGFYRQVDPTQTEARSPDQSALPLSLARPQLQPQQEVWESFKHVGPEIGDDNRGQDSEQDRDRSRNRDQTPTMDQLQRSPPALVPRSPIAGSHHLSGQEELREFSASASVWKNQRIGETNGSRSRIEEPEETRIGTSSQIQASFPL</sequence>
<dbReference type="Proteomes" id="UP000784294">
    <property type="component" value="Unassembled WGS sequence"/>
</dbReference>
<feature type="compositionally biased region" description="Basic and acidic residues" evidence="1">
    <location>
        <begin position="222"/>
        <end position="231"/>
    </location>
</feature>
<feature type="region of interest" description="Disordered" evidence="1">
    <location>
        <begin position="142"/>
        <end position="244"/>
    </location>
</feature>
<reference evidence="2" key="1">
    <citation type="submission" date="2018-11" db="EMBL/GenBank/DDBJ databases">
        <authorList>
            <consortium name="Pathogen Informatics"/>
        </authorList>
    </citation>
    <scope>NUCLEOTIDE SEQUENCE</scope>
</reference>
<organism evidence="2 3">
    <name type="scientific">Protopolystoma xenopodis</name>
    <dbReference type="NCBI Taxonomy" id="117903"/>
    <lineage>
        <taxon>Eukaryota</taxon>
        <taxon>Metazoa</taxon>
        <taxon>Spiralia</taxon>
        <taxon>Lophotrochozoa</taxon>
        <taxon>Platyhelminthes</taxon>
        <taxon>Monogenea</taxon>
        <taxon>Polyopisthocotylea</taxon>
        <taxon>Polystomatidea</taxon>
        <taxon>Polystomatidae</taxon>
        <taxon>Protopolystoma</taxon>
    </lineage>
</organism>
<feature type="compositionally biased region" description="Basic and acidic residues" evidence="1">
    <location>
        <begin position="142"/>
        <end position="166"/>
    </location>
</feature>
<name>A0A3S5FCM0_9PLAT</name>
<gene>
    <name evidence="2" type="ORF">PXEA_LOCUS6878</name>
</gene>
<feature type="compositionally biased region" description="Polar residues" evidence="1">
    <location>
        <begin position="167"/>
        <end position="176"/>
    </location>
</feature>
<feature type="compositionally biased region" description="Polar residues" evidence="1">
    <location>
        <begin position="232"/>
        <end position="244"/>
    </location>
</feature>
<dbReference type="AlphaFoldDB" id="A0A3S5FCM0"/>